<sequence>MSLQEMFRFPLGLLLGSVLLVASAPATLEPPSCNNKEQQVTVSHTYKIDVPKSALVQVEADPQPLSDDGASLLALGEAGEEQNIVFRHNIRLQTPQKDCELAGSVQDLLARVKKLEEEMVEMKEQCSAQRCCQGATDLSRRCSGHGTFSLETCSCHCEEGREGPACEQLACPSCSGHGRCDGRCLCHEPHVGADCGYPACPENCSGHGECVRGVCQCHEDFTSEDCSERRCPGDCSGHGFCDTGECYCEEGFTGLDCAQVVAPQGLQLLKSTEESLLVSWEPSSQVDHYFLNYYPLGKELSGKQIRVPKEQHSYEILGLLPGTKYIVTLRNVKKDIFSSPQHLLATTDLAALGTAWVTEETEHSLDVEWENPSTEVDYYKLRYGPMTGQEVTEVTVPKSSDPKSRYDITGLHPGTEYKITVVPMRGTLEGKPILLNGRTEIDSPTNVVTDRVTEDTATVSWKPVQAVIDKYVVRYTSADGDTKEMAVHKDESSTVLTGLKPGEAYKVYVWAERGNQGSKKADTNALTEIDSPANLVTDRVTENTATISWDPVQATIDRYVVRYTSAKDGETREVPVGKEQNSTVLTGLRPGVEYTVHVWAQKGAQESKKADTKAQTDIDSPKNLVTDRVTENTATVSWDLVQATIDRYVVRYTSANGETREVPVGKEQSSTVLTGLRPGVEYTVHVWAQKGNQESKKADTKAQTEIDSPKNLVTDRVTENMATVSWDPVQATIDKYVVRYTSADGETREVPVGKEHSSTVLTGLRPGMEYMVHVWAQKGDQESKKADTKAQTEIDPPRNLRPSAVTQSGGVLTWTPPSAQIHGYILTYQFPDGTVKEIQLGREDQRFELQGLEQGATYPVSLVAFKGGLRSRNVSTTLSTVGARFPHPSDCSQVQQNSNAASGLYTIYLHGDASRPLQVYCDMDTDGGGWIVFQRRNTGQLDFFKRWRTYVEGFGDPTKEFWLGLDKLHNLTTGTPTRYEVRVDLQTANESAYAIYDFFQVASSKERYKLTVGKYRGTAGDALSYHNGWKFTTFDRDNDIALSNCALTHHGGWWYKNCHLANPNGRYGETKHSEGVNWEPWKGHEFSIPYVELKIRPHGYSKEPVLGRKKRTLGGRLRTF</sequence>
<dbReference type="SUPFAM" id="SSF49265">
    <property type="entry name" value="Fibronectin type III"/>
    <property type="match status" value="4"/>
</dbReference>
<keyword evidence="6" id="KW-0245">EGF-like domain</keyword>
<dbReference type="GeneTree" id="ENSGT00940000160553"/>
<evidence type="ECO:0000259" key="17">
    <source>
        <dbReference type="PROSITE" id="PS51406"/>
    </source>
</evidence>
<dbReference type="GO" id="GO:0030334">
    <property type="term" value="P:regulation of cell migration"/>
    <property type="evidence" value="ECO:0007669"/>
    <property type="project" value="UniProtKB-ARBA"/>
</dbReference>
<evidence type="ECO:0000256" key="14">
    <source>
        <dbReference type="SAM" id="MobiDB-lite"/>
    </source>
</evidence>
<dbReference type="PANTHER" id="PTHR46708:SF12">
    <property type="entry name" value="TENASCIN N"/>
    <property type="match status" value="1"/>
</dbReference>
<dbReference type="VEuPathDB" id="HostDB:ENSMFAG00000001813"/>
<evidence type="ECO:0000256" key="10">
    <source>
        <dbReference type="ARBA" id="ARBA00023180"/>
    </source>
</evidence>
<dbReference type="FunFam" id="2.60.40.10:FF:000783">
    <property type="entry name" value="Tenascin N"/>
    <property type="match status" value="1"/>
</dbReference>
<dbReference type="Ensembl" id="ENSMFAT00000022900.2">
    <property type="protein sequence ID" value="ENSMFAP00000004238.2"/>
    <property type="gene ID" value="ENSMFAG00000001813.2"/>
</dbReference>
<keyword evidence="5" id="KW-0272">Extracellular matrix</keyword>
<reference evidence="18" key="2">
    <citation type="submission" date="2025-08" db="UniProtKB">
        <authorList>
            <consortium name="Ensembl"/>
        </authorList>
    </citation>
    <scope>IDENTIFICATION</scope>
</reference>
<dbReference type="GO" id="GO:0030155">
    <property type="term" value="P:regulation of cell adhesion"/>
    <property type="evidence" value="ECO:0007669"/>
    <property type="project" value="TreeGrafter"/>
</dbReference>
<dbReference type="InterPro" id="IPR003961">
    <property type="entry name" value="FN3_dom"/>
</dbReference>
<evidence type="ECO:0000313" key="19">
    <source>
        <dbReference type="Proteomes" id="UP000233100"/>
    </source>
</evidence>
<keyword evidence="19" id="KW-1185">Reference proteome</keyword>
<dbReference type="InterPro" id="IPR050991">
    <property type="entry name" value="ECM_Regulatory_Proteins"/>
</dbReference>
<dbReference type="FunFam" id="2.10.25.10:FF:000332">
    <property type="entry name" value="Tenascin N"/>
    <property type="match status" value="1"/>
</dbReference>
<evidence type="ECO:0000256" key="3">
    <source>
        <dbReference type="ARBA" id="ARBA00011643"/>
    </source>
</evidence>
<dbReference type="FunFam" id="2.10.25.10:FF:000001">
    <property type="entry name" value="Tenascin C"/>
    <property type="match status" value="1"/>
</dbReference>
<evidence type="ECO:0000256" key="9">
    <source>
        <dbReference type="ARBA" id="ARBA00023157"/>
    </source>
</evidence>
<feature type="domain" description="Fibronectin type-III" evidence="16">
    <location>
        <begin position="708"/>
        <end position="797"/>
    </location>
</feature>
<feature type="signal peptide" evidence="15">
    <location>
        <begin position="1"/>
        <end position="26"/>
    </location>
</feature>
<feature type="domain" description="Fibronectin type-III" evidence="16">
    <location>
        <begin position="622"/>
        <end position="707"/>
    </location>
</feature>
<keyword evidence="9" id="KW-1015">Disulfide bond</keyword>
<dbReference type="GO" id="GO:2000026">
    <property type="term" value="P:regulation of multicellular organismal development"/>
    <property type="evidence" value="ECO:0007669"/>
    <property type="project" value="UniProtKB-ARBA"/>
</dbReference>
<dbReference type="GO" id="GO:0090733">
    <property type="term" value="C:tenascin complex"/>
    <property type="evidence" value="ECO:0007669"/>
    <property type="project" value="UniProtKB-ARBA"/>
</dbReference>
<dbReference type="PANTHER" id="PTHR46708">
    <property type="entry name" value="TENASCIN"/>
    <property type="match status" value="1"/>
</dbReference>
<feature type="domain" description="Fibronectin type-III" evidence="16">
    <location>
        <begin position="443"/>
        <end position="530"/>
    </location>
</feature>
<evidence type="ECO:0000256" key="15">
    <source>
        <dbReference type="SAM" id="SignalP"/>
    </source>
</evidence>
<dbReference type="Gene3D" id="2.60.40.10">
    <property type="entry name" value="Immunoglobulins"/>
    <property type="match status" value="7"/>
</dbReference>
<keyword evidence="4" id="KW-0964">Secreted</keyword>
<evidence type="ECO:0000313" key="18">
    <source>
        <dbReference type="Ensembl" id="ENSMFAP00000004238.2"/>
    </source>
</evidence>
<dbReference type="GO" id="GO:0005615">
    <property type="term" value="C:extracellular space"/>
    <property type="evidence" value="ECO:0007669"/>
    <property type="project" value="TreeGrafter"/>
</dbReference>
<reference evidence="18 19" key="1">
    <citation type="submission" date="2013-03" db="EMBL/GenBank/DDBJ databases">
        <authorList>
            <person name="Warren W."/>
            <person name="Wilson R.K."/>
        </authorList>
    </citation>
    <scope>NUCLEOTIDE SEQUENCE</scope>
</reference>
<evidence type="ECO:0000256" key="1">
    <source>
        <dbReference type="ARBA" id="ARBA00004498"/>
    </source>
</evidence>
<dbReference type="PROSITE" id="PS51406">
    <property type="entry name" value="FIBRINOGEN_C_2"/>
    <property type="match status" value="1"/>
</dbReference>
<dbReference type="CDD" id="cd00087">
    <property type="entry name" value="FReD"/>
    <property type="match status" value="1"/>
</dbReference>
<feature type="domain" description="Fibrinogen C-terminal" evidence="17">
    <location>
        <begin position="882"/>
        <end position="1099"/>
    </location>
</feature>
<dbReference type="SMART" id="SM00186">
    <property type="entry name" value="FBG"/>
    <property type="match status" value="1"/>
</dbReference>
<dbReference type="PROSITE" id="PS50853">
    <property type="entry name" value="FN3"/>
    <property type="match status" value="7"/>
</dbReference>
<evidence type="ECO:0000256" key="6">
    <source>
        <dbReference type="ARBA" id="ARBA00022536"/>
    </source>
</evidence>
<dbReference type="SMART" id="SM00060">
    <property type="entry name" value="FN3"/>
    <property type="match status" value="7"/>
</dbReference>
<feature type="domain" description="Fibronectin type-III" evidence="16">
    <location>
        <begin position="352"/>
        <end position="442"/>
    </location>
</feature>
<reference evidence="18" key="3">
    <citation type="submission" date="2025-09" db="UniProtKB">
        <authorList>
            <consortium name="Ensembl"/>
        </authorList>
    </citation>
    <scope>IDENTIFICATION</scope>
</reference>
<dbReference type="Bgee" id="ENSMFAG00000001813">
    <property type="expression patterns" value="Expressed in lung"/>
</dbReference>
<keyword evidence="10" id="KW-0325">Glycoprotein</keyword>
<dbReference type="PROSITE" id="PS00514">
    <property type="entry name" value="FIBRINOGEN_C_1"/>
    <property type="match status" value="1"/>
</dbReference>
<keyword evidence="8" id="KW-0677">Repeat</keyword>
<dbReference type="CDD" id="cd00063">
    <property type="entry name" value="FN3"/>
    <property type="match status" value="7"/>
</dbReference>
<keyword evidence="7 15" id="KW-0732">Signal</keyword>
<dbReference type="InterPro" id="IPR013783">
    <property type="entry name" value="Ig-like_fold"/>
</dbReference>
<comment type="subunit">
    <text evidence="3">Homohexamer.</text>
</comment>
<feature type="domain" description="Fibronectin type-III" evidence="16">
    <location>
        <begin position="262"/>
        <end position="351"/>
    </location>
</feature>
<feature type="domain" description="Fibronectin type-III" evidence="16">
    <location>
        <begin position="531"/>
        <end position="621"/>
    </location>
</feature>
<dbReference type="AlphaFoldDB" id="A0A2K5TVY8"/>
<evidence type="ECO:0000256" key="12">
    <source>
        <dbReference type="ARBA" id="ARBA00072694"/>
    </source>
</evidence>
<dbReference type="NCBIfam" id="NF040941">
    <property type="entry name" value="GGGWT_bact"/>
    <property type="match status" value="1"/>
</dbReference>
<feature type="region of interest" description="Disordered" evidence="14">
    <location>
        <begin position="779"/>
        <end position="805"/>
    </location>
</feature>
<comment type="function">
    <text evidence="11">Extracellular matrix protein that seems to be a ligand for ITGA8:ITGB1, ITGAV:ITGB1 and ITGA4:ITGB1. Involved in neurite outgrowth and cell migration in hippocampal explants. During endochondral bone formation, inhibits proliferation and differentiation of proteoblasts mediated by canonical WNT signaling. In tumors, stimulates angiogenesis by elongation, migration and sprouting of endothelial cells. Expressed in most mammary tumors, may facilitate tumorigenesis by supporting the migratory behavior of breast cancer cells.</text>
</comment>
<comment type="subcellular location">
    <subcellularLocation>
        <location evidence="1">Secreted</location>
        <location evidence="1">Extracellular space</location>
        <location evidence="1">Extracellular matrix</location>
    </subcellularLocation>
</comment>
<evidence type="ECO:0000256" key="2">
    <source>
        <dbReference type="ARBA" id="ARBA00008673"/>
    </source>
</evidence>
<evidence type="ECO:0000256" key="11">
    <source>
        <dbReference type="ARBA" id="ARBA00059002"/>
    </source>
</evidence>
<feature type="domain" description="Fibronectin type-III" evidence="16">
    <location>
        <begin position="798"/>
        <end position="884"/>
    </location>
</feature>
<evidence type="ECO:0000256" key="13">
    <source>
        <dbReference type="ARBA" id="ARBA00080295"/>
    </source>
</evidence>
<proteinExistence type="inferred from homology"/>
<dbReference type="Gene3D" id="2.10.25.10">
    <property type="entry name" value="Laminin"/>
    <property type="match status" value="2"/>
</dbReference>
<dbReference type="InterPro" id="IPR000742">
    <property type="entry name" value="EGF"/>
</dbReference>
<evidence type="ECO:0000256" key="5">
    <source>
        <dbReference type="ARBA" id="ARBA00022530"/>
    </source>
</evidence>
<dbReference type="InterPro" id="IPR020837">
    <property type="entry name" value="Fibrinogen_CS"/>
</dbReference>
<dbReference type="InterPro" id="IPR036116">
    <property type="entry name" value="FN3_sf"/>
</dbReference>
<evidence type="ECO:0000256" key="4">
    <source>
        <dbReference type="ARBA" id="ARBA00022525"/>
    </source>
</evidence>
<dbReference type="GO" id="GO:0098966">
    <property type="term" value="C:perisynaptic extracellular matrix"/>
    <property type="evidence" value="ECO:0007669"/>
    <property type="project" value="TreeGrafter"/>
</dbReference>
<dbReference type="Proteomes" id="UP000233100">
    <property type="component" value="Chromosome 1"/>
</dbReference>
<organism evidence="18 19">
    <name type="scientific">Macaca fascicularis</name>
    <name type="common">Crab-eating macaque</name>
    <name type="synonym">Cynomolgus monkey</name>
    <dbReference type="NCBI Taxonomy" id="9541"/>
    <lineage>
        <taxon>Eukaryota</taxon>
        <taxon>Metazoa</taxon>
        <taxon>Chordata</taxon>
        <taxon>Craniata</taxon>
        <taxon>Vertebrata</taxon>
        <taxon>Euteleostomi</taxon>
        <taxon>Mammalia</taxon>
        <taxon>Eutheria</taxon>
        <taxon>Euarchontoglires</taxon>
        <taxon>Primates</taxon>
        <taxon>Haplorrhini</taxon>
        <taxon>Catarrhini</taxon>
        <taxon>Cercopithecidae</taxon>
        <taxon>Cercopithecinae</taxon>
        <taxon>Macaca</taxon>
    </lineage>
</organism>
<feature type="compositionally biased region" description="Basic and acidic residues" evidence="14">
    <location>
        <begin position="779"/>
        <end position="798"/>
    </location>
</feature>
<dbReference type="Pfam" id="PF00147">
    <property type="entry name" value="Fibrinogen_C"/>
    <property type="match status" value="1"/>
</dbReference>
<dbReference type="FunFam" id="2.60.40.10:FF:000156">
    <property type="entry name" value="Tenascin N"/>
    <property type="match status" value="4"/>
</dbReference>
<evidence type="ECO:0000256" key="8">
    <source>
        <dbReference type="ARBA" id="ARBA00022737"/>
    </source>
</evidence>
<dbReference type="PROSITE" id="PS01186">
    <property type="entry name" value="EGF_2"/>
    <property type="match status" value="1"/>
</dbReference>
<dbReference type="InterPro" id="IPR036056">
    <property type="entry name" value="Fibrinogen-like_C"/>
</dbReference>
<name>A0A2K5TVY8_MACFA</name>
<dbReference type="FunFam" id="3.90.215.10:FF:000001">
    <property type="entry name" value="Tenascin isoform 1"/>
    <property type="match status" value="1"/>
</dbReference>
<dbReference type="Pfam" id="PF23106">
    <property type="entry name" value="EGF_Teneurin"/>
    <property type="match status" value="1"/>
</dbReference>
<feature type="chain" id="PRO_5030050553" description="Tenascin-N" evidence="15">
    <location>
        <begin position="27"/>
        <end position="1120"/>
    </location>
</feature>
<accession>A0A2K5TVY8</accession>
<dbReference type="SUPFAM" id="SSF56496">
    <property type="entry name" value="Fibrinogen C-terminal domain-like"/>
    <property type="match status" value="1"/>
</dbReference>
<comment type="similarity">
    <text evidence="2">Belongs to the tenascin family.</text>
</comment>
<dbReference type="Gene3D" id="3.90.215.10">
    <property type="entry name" value="Gamma Fibrinogen, chain A, domain 1"/>
    <property type="match status" value="1"/>
</dbReference>
<dbReference type="FunFam" id="2.60.40.10:FF:000534">
    <property type="entry name" value="Tenascin N"/>
    <property type="match status" value="1"/>
</dbReference>
<evidence type="ECO:0000259" key="16">
    <source>
        <dbReference type="PROSITE" id="PS50853"/>
    </source>
</evidence>
<dbReference type="Pfam" id="PF00041">
    <property type="entry name" value="fn3"/>
    <property type="match status" value="7"/>
</dbReference>
<evidence type="ECO:0000256" key="7">
    <source>
        <dbReference type="ARBA" id="ARBA00022729"/>
    </source>
</evidence>
<protein>
    <recommendedName>
        <fullName evidence="12">Tenascin-N</fullName>
    </recommendedName>
    <alternativeName>
        <fullName evidence="13">Tenascin-W</fullName>
    </alternativeName>
</protein>
<dbReference type="InterPro" id="IPR014716">
    <property type="entry name" value="Fibrinogen_a/b/g_C_1"/>
</dbReference>
<gene>
    <name evidence="18" type="primary">TNN</name>
</gene>
<dbReference type="InterPro" id="IPR002181">
    <property type="entry name" value="Fibrinogen_a/b/g_C_dom"/>
</dbReference>